<dbReference type="GO" id="GO:0005737">
    <property type="term" value="C:cytoplasm"/>
    <property type="evidence" value="ECO:0007669"/>
    <property type="project" value="TreeGrafter"/>
</dbReference>
<evidence type="ECO:0000256" key="3">
    <source>
        <dbReference type="SAM" id="MobiDB-lite"/>
    </source>
</evidence>
<feature type="region of interest" description="Disordered" evidence="3">
    <location>
        <begin position="720"/>
        <end position="740"/>
    </location>
</feature>
<keyword evidence="2" id="KW-0694">RNA-binding</keyword>
<feature type="domain" description="K Homology" evidence="4">
    <location>
        <begin position="992"/>
        <end position="1089"/>
    </location>
</feature>
<dbReference type="InterPro" id="IPR004088">
    <property type="entry name" value="KH_dom_type_1"/>
</dbReference>
<dbReference type="GeneID" id="36514689"/>
<evidence type="ECO:0000259" key="4">
    <source>
        <dbReference type="SMART" id="SM00322"/>
    </source>
</evidence>
<dbReference type="GO" id="GO:0003723">
    <property type="term" value="F:RNA binding"/>
    <property type="evidence" value="ECO:0007669"/>
    <property type="project" value="UniProtKB-UniRule"/>
</dbReference>
<evidence type="ECO:0000256" key="1">
    <source>
        <dbReference type="ARBA" id="ARBA00022737"/>
    </source>
</evidence>
<proteinExistence type="predicted"/>
<feature type="compositionally biased region" description="Polar residues" evidence="3">
    <location>
        <begin position="40"/>
        <end position="57"/>
    </location>
</feature>
<feature type="domain" description="K Homology" evidence="4">
    <location>
        <begin position="174"/>
        <end position="249"/>
    </location>
</feature>
<feature type="region of interest" description="Disordered" evidence="3">
    <location>
        <begin position="20"/>
        <end position="64"/>
    </location>
</feature>
<dbReference type="SMART" id="SM00322">
    <property type="entry name" value="KH"/>
    <property type="match status" value="8"/>
</dbReference>
<accession>A0A2T0FEC7</accession>
<dbReference type="InterPro" id="IPR054548">
    <property type="entry name" value="SCP160-like_KH"/>
</dbReference>
<dbReference type="SUPFAM" id="SSF54791">
    <property type="entry name" value="Eukaryotic type KH-domain (KH-domain type I)"/>
    <property type="match status" value="7"/>
</dbReference>
<keyword evidence="1" id="KW-0677">Repeat</keyword>
<protein>
    <recommendedName>
        <fullName evidence="4">K Homology domain-containing protein</fullName>
    </recommendedName>
</protein>
<dbReference type="Pfam" id="PF22952">
    <property type="entry name" value="KH_11"/>
    <property type="match status" value="1"/>
</dbReference>
<feature type="domain" description="K Homology" evidence="4">
    <location>
        <begin position="674"/>
        <end position="758"/>
    </location>
</feature>
<feature type="region of interest" description="Disordered" evidence="3">
    <location>
        <begin position="1017"/>
        <end position="1042"/>
    </location>
</feature>
<keyword evidence="6" id="KW-1185">Reference proteome</keyword>
<sequence length="1168" mass="126290">MPSTAELTFPVSGSLADKIRAVHNLQPSDVPVSEDDASIPPTNGATAPRSGSPQHNGNGHVKEGNSLADLLAKGKLPSLPRKTAGNRWNDESPRASPAPLGVNGPGLGEPTSTARIELPAIDKQQAAKAIAEIKKLGVSVEMSKGSTNVTTVLLKGPTSAVDRARQIVERQLAPRITVRFGIPASTRSAVIGTRGSNLKSIISTTGTKINIDNTPRPRVGWALPLVGVEIVGSAKAAAEAKKMIIDSINNSTVQDVRELPESLRLFAHKFTADKGYPGVADSDGNVLRLSAKFSELQAAQEEIDNYIAGCVATYASKELEQLAGPSVPADVLFDSHNVVIADNSIYGPADKLEAAAEALTAYLAAIEQLQLDISKAHSRNAEHAARLVEYLELRGAIEELQNAYNVSISRPSNGLVYNISGRDKDSLQDVKRKLVQMVNQQVPASLVCYDGIESEFGQTQAKRSAESLRSRKHPAVAYVGSDGRVYVAYDFEASEDADFGPTNEEIIEALATAAEPFGTIASREANMVKKQTPMSKSDYKHIQSPSGAAKKRLSSLVEQGGIRKVGVSLAPSGDAVFVTGAPEDVEVLLKELPSIVEESKNEFELLNFTKQIEFDPSFIKNLVGRNGAKISKIRETYNCKIEASSDGTVIVRGRENNVLDAVKYIKSLEKELKDYKVEELTVPRKYHAILIGSKGRFVRRMQDKYNVHVKFPARYDTPLSGSDDGSVSNESQSTDTIVLSGPSKGVAATKKEFEELLAYEKSHSYVQEVDIPSEHIPHIIGRHGAFISELCASGDLTIDVKRTDEKSLLVIRGAEKSVKAAIAQINAEIARLKDTVHKTVTVEQKYHRYLTGQGNSIRNQIVVDAGGDLDAAARILYIPSSSSGSNQVRISGPSKVVEAIEAKINEIVEDRKNRKKFKGTVNVPTNQLRFVIGPGGSTKRSIENELGVVVDIPNTKAPQTTISVSGRSEKDIEAAKQQILSLVDLGQIEMLIPAYLENDVFNRGALAQQLESKYGVKLSTPKRPGNPRAAPKPPSEEVQNARATEPGTVYFKATPFENEPSDKTVKWVLLGKDEEACEEAKKEVQKLVDTHTKHDTTGYLWLPSSSSYSKIIGPGGSLINDVRSKSGCQIVVPKQGRSASEPVSIRGSKEDVERARQLLLSLAELDLD</sequence>
<dbReference type="Gene3D" id="3.30.1370.10">
    <property type="entry name" value="K Homology domain, type 1"/>
    <property type="match status" value="7"/>
</dbReference>
<evidence type="ECO:0000313" key="5">
    <source>
        <dbReference type="EMBL" id="PRT53320.1"/>
    </source>
</evidence>
<name>A0A2T0FEC7_9ASCO</name>
<feature type="domain" description="K Homology" evidence="4">
    <location>
        <begin position="834"/>
        <end position="909"/>
    </location>
</feature>
<dbReference type="Proteomes" id="UP000238350">
    <property type="component" value="Unassembled WGS sequence"/>
</dbReference>
<dbReference type="InterPro" id="IPR036612">
    <property type="entry name" value="KH_dom_type_1_sf"/>
</dbReference>
<reference evidence="5 6" key="1">
    <citation type="submission" date="2017-04" db="EMBL/GenBank/DDBJ databases">
        <title>Genome sequencing of [Candida] sorbophila.</title>
        <authorList>
            <person name="Ahn J.O."/>
        </authorList>
    </citation>
    <scope>NUCLEOTIDE SEQUENCE [LARGE SCALE GENOMIC DNA]</scope>
    <source>
        <strain evidence="5 6">DS02</strain>
    </source>
</reference>
<feature type="compositionally biased region" description="Polar residues" evidence="3">
    <location>
        <begin position="720"/>
        <end position="737"/>
    </location>
</feature>
<dbReference type="OrthoDB" id="10027144at2759"/>
<feature type="domain" description="K Homology" evidence="4">
    <location>
        <begin position="1094"/>
        <end position="1164"/>
    </location>
</feature>
<feature type="domain" description="K Homology" evidence="4">
    <location>
        <begin position="915"/>
        <end position="984"/>
    </location>
</feature>
<feature type="domain" description="K Homology" evidence="4">
    <location>
        <begin position="606"/>
        <end position="670"/>
    </location>
</feature>
<dbReference type="PROSITE" id="PS50084">
    <property type="entry name" value="KH_TYPE_1"/>
    <property type="match status" value="6"/>
</dbReference>
<feature type="region of interest" description="Disordered" evidence="3">
    <location>
        <begin position="76"/>
        <end position="111"/>
    </location>
</feature>
<dbReference type="AlphaFoldDB" id="A0A2T0FEC7"/>
<dbReference type="Pfam" id="PF00013">
    <property type="entry name" value="KH_1"/>
    <property type="match status" value="6"/>
</dbReference>
<dbReference type="InterPro" id="IPR004087">
    <property type="entry name" value="KH_dom"/>
</dbReference>
<dbReference type="EMBL" id="NDIQ01000001">
    <property type="protein sequence ID" value="PRT53320.1"/>
    <property type="molecule type" value="Genomic_DNA"/>
</dbReference>
<dbReference type="PANTHER" id="PTHR10627:SF31">
    <property type="entry name" value="DODECA-SATELLITE-BINDING PROTEIN 1, ISOFORM A"/>
    <property type="match status" value="1"/>
</dbReference>
<evidence type="ECO:0000256" key="2">
    <source>
        <dbReference type="PROSITE-ProRule" id="PRU00117"/>
    </source>
</evidence>
<dbReference type="PANTHER" id="PTHR10627">
    <property type="entry name" value="SCP160"/>
    <property type="match status" value="1"/>
</dbReference>
<organism evidence="5 6">
    <name type="scientific">Wickerhamiella sorbophila</name>
    <dbReference type="NCBI Taxonomy" id="45607"/>
    <lineage>
        <taxon>Eukaryota</taxon>
        <taxon>Fungi</taxon>
        <taxon>Dikarya</taxon>
        <taxon>Ascomycota</taxon>
        <taxon>Saccharomycotina</taxon>
        <taxon>Dipodascomycetes</taxon>
        <taxon>Dipodascales</taxon>
        <taxon>Trichomonascaceae</taxon>
        <taxon>Wickerhamiella</taxon>
    </lineage>
</organism>
<comment type="caution">
    <text evidence="5">The sequence shown here is derived from an EMBL/GenBank/DDBJ whole genome shotgun (WGS) entry which is preliminary data.</text>
</comment>
<feature type="domain" description="K Homology" evidence="4">
    <location>
        <begin position="763"/>
        <end position="830"/>
    </location>
</feature>
<gene>
    <name evidence="5" type="ORF">B9G98_00940</name>
</gene>
<evidence type="ECO:0000313" key="6">
    <source>
        <dbReference type="Proteomes" id="UP000238350"/>
    </source>
</evidence>
<dbReference type="STRING" id="45607.A0A2T0FEC7"/>
<dbReference type="RefSeq" id="XP_024663266.1">
    <property type="nucleotide sequence ID" value="XM_024807498.1"/>
</dbReference>
<dbReference type="CDD" id="cd00105">
    <property type="entry name" value="KH-I"/>
    <property type="match status" value="1"/>
</dbReference>